<keyword evidence="4" id="KW-0175">Coiled coil</keyword>
<evidence type="ECO:0000256" key="4">
    <source>
        <dbReference type="SAM" id="Coils"/>
    </source>
</evidence>
<keyword evidence="1 3" id="KW-0963">Cytoplasm</keyword>
<dbReference type="HAMAP" id="MF_00274">
    <property type="entry name" value="DNA_YbaB_EbfC"/>
    <property type="match status" value="1"/>
</dbReference>
<accession>A0A445N301</accession>
<reference evidence="5" key="1">
    <citation type="submission" date="2018-01" db="EMBL/GenBank/DDBJ databases">
        <authorList>
            <person name="Regsiter A."/>
            <person name="William W."/>
        </authorList>
    </citation>
    <scope>NUCLEOTIDE SEQUENCE</scope>
    <source>
        <strain evidence="5">TRIP AH-1</strain>
    </source>
</reference>
<proteinExistence type="inferred from homology"/>
<dbReference type="PANTHER" id="PTHR33449">
    <property type="entry name" value="NUCLEOID-ASSOCIATED PROTEIN YBAB"/>
    <property type="match status" value="1"/>
</dbReference>
<comment type="subcellular location">
    <subcellularLocation>
        <location evidence="3">Cytoplasm</location>
        <location evidence="3">Nucleoid</location>
    </subcellularLocation>
</comment>
<dbReference type="Pfam" id="PF02575">
    <property type="entry name" value="YbaB_DNA_bd"/>
    <property type="match status" value="1"/>
</dbReference>
<gene>
    <name evidence="5" type="primary">ybaB</name>
    <name evidence="5" type="ORF">PITCH_A810009</name>
</gene>
<dbReference type="AlphaFoldDB" id="A0A445N301"/>
<dbReference type="PANTHER" id="PTHR33449:SF1">
    <property type="entry name" value="NUCLEOID-ASSOCIATED PROTEIN YBAB"/>
    <property type="match status" value="1"/>
</dbReference>
<dbReference type="GO" id="GO:0043590">
    <property type="term" value="C:bacterial nucleoid"/>
    <property type="evidence" value="ECO:0007669"/>
    <property type="project" value="UniProtKB-UniRule"/>
</dbReference>
<comment type="function">
    <text evidence="3">Binds to DNA and alters its conformation. May be involved in regulation of gene expression, nucleoid organization and DNA protection.</text>
</comment>
<dbReference type="GO" id="GO:0005829">
    <property type="term" value="C:cytosol"/>
    <property type="evidence" value="ECO:0007669"/>
    <property type="project" value="TreeGrafter"/>
</dbReference>
<evidence type="ECO:0000256" key="2">
    <source>
        <dbReference type="ARBA" id="ARBA00023125"/>
    </source>
</evidence>
<evidence type="ECO:0000256" key="1">
    <source>
        <dbReference type="ARBA" id="ARBA00022490"/>
    </source>
</evidence>
<comment type="similarity">
    <text evidence="3">Belongs to the YbaB/EbfC family.</text>
</comment>
<dbReference type="GO" id="GO:0003677">
    <property type="term" value="F:DNA binding"/>
    <property type="evidence" value="ECO:0007669"/>
    <property type="project" value="UniProtKB-UniRule"/>
</dbReference>
<feature type="coiled-coil region" evidence="4">
    <location>
        <begin position="7"/>
        <end position="34"/>
    </location>
</feature>
<sequence length="109" mass="11813">MKGIPNMGNIMKQAQQLQARMAKVQEELSEKTVEATAGGGMVAVVANGRQEIISIRIEKEVIDPDDPEMLQDLVLAAVNDALTRAKDMMNQEMGKLTKGMNIPGLSGLF</sequence>
<name>A0A445N301_9BACT</name>
<dbReference type="InterPro" id="IPR036894">
    <property type="entry name" value="YbaB-like_sf"/>
</dbReference>
<evidence type="ECO:0000313" key="5">
    <source>
        <dbReference type="EMBL" id="SPD76078.1"/>
    </source>
</evidence>
<protein>
    <recommendedName>
        <fullName evidence="3">Nucleoid-associated protein PITCH_A810009</fullName>
    </recommendedName>
</protein>
<dbReference type="InterPro" id="IPR004401">
    <property type="entry name" value="YbaB/EbfC"/>
</dbReference>
<comment type="subunit">
    <text evidence="3">Homodimer.</text>
</comment>
<evidence type="ECO:0000256" key="3">
    <source>
        <dbReference type="HAMAP-Rule" id="MF_00274"/>
    </source>
</evidence>
<dbReference type="PIRSF" id="PIRSF004555">
    <property type="entry name" value="UCP004555"/>
    <property type="match status" value="1"/>
</dbReference>
<keyword evidence="2 3" id="KW-0238">DNA-binding</keyword>
<dbReference type="Gene3D" id="3.30.1310.10">
    <property type="entry name" value="Nucleoid-associated protein YbaB-like domain"/>
    <property type="match status" value="1"/>
</dbReference>
<dbReference type="NCBIfam" id="TIGR00103">
    <property type="entry name" value="DNA_YbaB_EbfC"/>
    <property type="match status" value="1"/>
</dbReference>
<organism evidence="5">
    <name type="scientific">uncultured Desulfobacterium sp</name>
    <dbReference type="NCBI Taxonomy" id="201089"/>
    <lineage>
        <taxon>Bacteria</taxon>
        <taxon>Pseudomonadati</taxon>
        <taxon>Thermodesulfobacteriota</taxon>
        <taxon>Desulfobacteria</taxon>
        <taxon>Desulfobacterales</taxon>
        <taxon>Desulfobacteriaceae</taxon>
        <taxon>Desulfobacterium</taxon>
        <taxon>environmental samples</taxon>
    </lineage>
</organism>
<dbReference type="SUPFAM" id="SSF82607">
    <property type="entry name" value="YbaB-like"/>
    <property type="match status" value="1"/>
</dbReference>
<dbReference type="FunFam" id="3.30.1310.10:FF:000002">
    <property type="entry name" value="Nucleoid-associated protein IKC_06587"/>
    <property type="match status" value="1"/>
</dbReference>
<dbReference type="EMBL" id="OJIN01000227">
    <property type="protein sequence ID" value="SPD76078.1"/>
    <property type="molecule type" value="Genomic_DNA"/>
</dbReference>